<evidence type="ECO:0000313" key="2">
    <source>
        <dbReference type="EMBL" id="EAY24774.1"/>
    </source>
</evidence>
<dbReference type="EMBL" id="AAWS01000061">
    <property type="protein sequence ID" value="EAY24774.1"/>
    <property type="molecule type" value="Genomic_DNA"/>
</dbReference>
<keyword evidence="2" id="KW-0645">Protease</keyword>
<feature type="transmembrane region" description="Helical" evidence="1">
    <location>
        <begin position="199"/>
        <end position="223"/>
    </location>
</feature>
<dbReference type="RefSeq" id="WP_002704119.1">
    <property type="nucleotide sequence ID" value="NZ_AAWS01000061.1"/>
</dbReference>
<sequence length="229" mass="25289">MAFVIIFVVFLLISFLVQNRLKSKFREYSQETLVSGLTGAQVAQKMLEDHRIYDVEVVCVEGRLSDHYNPGTKTIALSEEVFHGASAAAAAVAAHETGHAVQHAQAYSMLEIRSMLVPVQNASSTILNTIFILSFLGGIIFNLFSYQTVLTIIVASYSVITLFSFITLPVEFDASKRALAWIEDNKIVTTSEQAMAKDALHWAAMTYVVGALASLTFLLYYVFQMLASD</sequence>
<dbReference type="PANTHER" id="PTHR36434">
    <property type="entry name" value="MEMBRANE PROTEASE YUGP-RELATED"/>
    <property type="match status" value="1"/>
</dbReference>
<accession>A1ZXU5</accession>
<keyword evidence="1" id="KW-0472">Membrane</keyword>
<dbReference type="InterPro" id="IPR007395">
    <property type="entry name" value="Zn_peptidase_2"/>
</dbReference>
<dbReference type="GO" id="GO:0008233">
    <property type="term" value="F:peptidase activity"/>
    <property type="evidence" value="ECO:0007669"/>
    <property type="project" value="UniProtKB-KW"/>
</dbReference>
<keyword evidence="3" id="KW-1185">Reference proteome</keyword>
<protein>
    <submittedName>
        <fullName evidence="2">Zn-dependent protease</fullName>
    </submittedName>
</protein>
<dbReference type="OrthoDB" id="9784298at2"/>
<dbReference type="GO" id="GO:0006508">
    <property type="term" value="P:proteolysis"/>
    <property type="evidence" value="ECO:0007669"/>
    <property type="project" value="UniProtKB-KW"/>
</dbReference>
<keyword evidence="1" id="KW-0812">Transmembrane</keyword>
<name>A1ZXU5_MICM2</name>
<evidence type="ECO:0000313" key="3">
    <source>
        <dbReference type="Proteomes" id="UP000004095"/>
    </source>
</evidence>
<reference evidence="2 3" key="1">
    <citation type="submission" date="2007-01" db="EMBL/GenBank/DDBJ databases">
        <authorList>
            <person name="Haygood M."/>
            <person name="Podell S."/>
            <person name="Anderson C."/>
            <person name="Hopkinson B."/>
            <person name="Roe K."/>
            <person name="Barbeau K."/>
            <person name="Gaasterland T."/>
            <person name="Ferriera S."/>
            <person name="Johnson J."/>
            <person name="Kravitz S."/>
            <person name="Beeson K."/>
            <person name="Sutton G."/>
            <person name="Rogers Y.-H."/>
            <person name="Friedman R."/>
            <person name="Frazier M."/>
            <person name="Venter J.C."/>
        </authorList>
    </citation>
    <scope>NUCLEOTIDE SEQUENCE [LARGE SCALE GENOMIC DNA]</scope>
    <source>
        <strain evidence="2 3">ATCC 23134</strain>
    </source>
</reference>
<gene>
    <name evidence="2" type="ORF">M23134_04557</name>
</gene>
<proteinExistence type="predicted"/>
<dbReference type="AlphaFoldDB" id="A1ZXU5"/>
<dbReference type="eggNOG" id="COG2738">
    <property type="taxonomic scope" value="Bacteria"/>
</dbReference>
<feature type="transmembrane region" description="Helical" evidence="1">
    <location>
        <begin position="125"/>
        <end position="144"/>
    </location>
</feature>
<keyword evidence="1" id="KW-1133">Transmembrane helix</keyword>
<keyword evidence="2" id="KW-0378">Hydrolase</keyword>
<comment type="caution">
    <text evidence="2">The sequence shown here is derived from an EMBL/GenBank/DDBJ whole genome shotgun (WGS) entry which is preliminary data.</text>
</comment>
<feature type="transmembrane region" description="Helical" evidence="1">
    <location>
        <begin position="149"/>
        <end position="170"/>
    </location>
</feature>
<dbReference type="Pfam" id="PF04298">
    <property type="entry name" value="Zn_peptidase_2"/>
    <property type="match status" value="1"/>
</dbReference>
<dbReference type="PANTHER" id="PTHR36434:SF1">
    <property type="entry name" value="MEMBRANE PROTEASE YUGP-RELATED"/>
    <property type="match status" value="1"/>
</dbReference>
<organism evidence="2 3">
    <name type="scientific">Microscilla marina ATCC 23134</name>
    <dbReference type="NCBI Taxonomy" id="313606"/>
    <lineage>
        <taxon>Bacteria</taxon>
        <taxon>Pseudomonadati</taxon>
        <taxon>Bacteroidota</taxon>
        <taxon>Cytophagia</taxon>
        <taxon>Cytophagales</taxon>
        <taxon>Microscillaceae</taxon>
        <taxon>Microscilla</taxon>
    </lineage>
</organism>
<dbReference type="Proteomes" id="UP000004095">
    <property type="component" value="Unassembled WGS sequence"/>
</dbReference>
<evidence type="ECO:0000256" key="1">
    <source>
        <dbReference type="SAM" id="Phobius"/>
    </source>
</evidence>